<dbReference type="EMBL" id="JAABOA010003917">
    <property type="protein sequence ID" value="KAF9578188.1"/>
    <property type="molecule type" value="Genomic_DNA"/>
</dbReference>
<protein>
    <submittedName>
        <fullName evidence="1">Uncharacterized protein</fullName>
    </submittedName>
</protein>
<name>A0A9P6FMK6_9FUNG</name>
<dbReference type="Proteomes" id="UP000780801">
    <property type="component" value="Unassembled WGS sequence"/>
</dbReference>
<organism evidence="1 2">
    <name type="scientific">Lunasporangiospora selenospora</name>
    <dbReference type="NCBI Taxonomy" id="979761"/>
    <lineage>
        <taxon>Eukaryota</taxon>
        <taxon>Fungi</taxon>
        <taxon>Fungi incertae sedis</taxon>
        <taxon>Mucoromycota</taxon>
        <taxon>Mortierellomycotina</taxon>
        <taxon>Mortierellomycetes</taxon>
        <taxon>Mortierellales</taxon>
        <taxon>Mortierellaceae</taxon>
        <taxon>Lunasporangiospora</taxon>
    </lineage>
</organism>
<sequence>MAAQAEPQDINKILHDIGESLIIYPSLFNEIDKTIQIPDVNDRSIDKNSPAAKEILIREQRAAFESIIASIQDTTENKLIY</sequence>
<dbReference type="AlphaFoldDB" id="A0A9P6FMK6"/>
<keyword evidence="2" id="KW-1185">Reference proteome</keyword>
<accession>A0A9P6FMK6</accession>
<feature type="non-terminal residue" evidence="1">
    <location>
        <position position="81"/>
    </location>
</feature>
<evidence type="ECO:0000313" key="2">
    <source>
        <dbReference type="Proteomes" id="UP000780801"/>
    </source>
</evidence>
<evidence type="ECO:0000313" key="1">
    <source>
        <dbReference type="EMBL" id="KAF9578188.1"/>
    </source>
</evidence>
<reference evidence="1" key="1">
    <citation type="journal article" date="2020" name="Fungal Divers.">
        <title>Resolving the Mortierellaceae phylogeny through synthesis of multi-gene phylogenetics and phylogenomics.</title>
        <authorList>
            <person name="Vandepol N."/>
            <person name="Liber J."/>
            <person name="Desiro A."/>
            <person name="Na H."/>
            <person name="Kennedy M."/>
            <person name="Barry K."/>
            <person name="Grigoriev I.V."/>
            <person name="Miller A.N."/>
            <person name="O'Donnell K."/>
            <person name="Stajich J.E."/>
            <person name="Bonito G."/>
        </authorList>
    </citation>
    <scope>NUCLEOTIDE SEQUENCE</scope>
    <source>
        <strain evidence="1">KOD1015</strain>
    </source>
</reference>
<comment type="caution">
    <text evidence="1">The sequence shown here is derived from an EMBL/GenBank/DDBJ whole genome shotgun (WGS) entry which is preliminary data.</text>
</comment>
<proteinExistence type="predicted"/>
<gene>
    <name evidence="1" type="ORF">BGW38_006148</name>
</gene>